<comment type="caution">
    <text evidence="10">The sequence shown here is derived from an EMBL/GenBank/DDBJ whole genome shotgun (WGS) entry which is preliminary data.</text>
</comment>
<dbReference type="SMART" id="SM00173">
    <property type="entry name" value="RAS"/>
    <property type="match status" value="1"/>
</dbReference>
<dbReference type="PROSITE" id="PS51420">
    <property type="entry name" value="RHO"/>
    <property type="match status" value="1"/>
</dbReference>
<evidence type="ECO:0000313" key="10">
    <source>
        <dbReference type="EMBL" id="TNJ26928.1"/>
    </source>
</evidence>
<keyword evidence="5" id="KW-0653">Protein transport</keyword>
<evidence type="ECO:0000256" key="7">
    <source>
        <dbReference type="ARBA" id="ARBA00023288"/>
    </source>
</evidence>
<dbReference type="Proteomes" id="UP000315496">
    <property type="component" value="Chromosome 4"/>
</dbReference>
<evidence type="ECO:0000256" key="4">
    <source>
        <dbReference type="ARBA" id="ARBA00022741"/>
    </source>
</evidence>
<evidence type="ECO:0000313" key="11">
    <source>
        <dbReference type="Proteomes" id="UP000315496"/>
    </source>
</evidence>
<dbReference type="InterPro" id="IPR050227">
    <property type="entry name" value="Rab"/>
</dbReference>
<keyword evidence="6" id="KW-0342">GTP-binding</keyword>
<dbReference type="PROSITE" id="PS51419">
    <property type="entry name" value="RAB"/>
    <property type="match status" value="1"/>
</dbReference>
<dbReference type="SMART" id="SM00176">
    <property type="entry name" value="RAN"/>
    <property type="match status" value="1"/>
</dbReference>
<dbReference type="Pfam" id="PF00071">
    <property type="entry name" value="Ras"/>
    <property type="match status" value="1"/>
</dbReference>
<dbReference type="GO" id="GO:0015031">
    <property type="term" value="P:protein transport"/>
    <property type="evidence" value="ECO:0007669"/>
    <property type="project" value="UniProtKB-KW"/>
</dbReference>
<dbReference type="VEuPathDB" id="GiardiaDB:GMRT_12134"/>
<reference evidence="10 11" key="1">
    <citation type="submission" date="2019-05" db="EMBL/GenBank/DDBJ databases">
        <title>The compact genome of Giardia muris reveals important steps in the evolution of intestinal protozoan parasites.</title>
        <authorList>
            <person name="Xu F."/>
            <person name="Jimenez-Gonzalez A."/>
            <person name="Einarsson E."/>
            <person name="Astvaldsson A."/>
            <person name="Peirasmaki D."/>
            <person name="Eckmann L."/>
            <person name="Andersson J.O."/>
            <person name="Svard S.G."/>
            <person name="Jerlstrom-Hultqvist J."/>
        </authorList>
    </citation>
    <scope>NUCLEOTIDE SEQUENCE [LARGE SCALE GENOMIC DNA]</scope>
    <source>
        <strain evidence="10 11">Roberts-Thomson</strain>
    </source>
</reference>
<comment type="similarity">
    <text evidence="1">Belongs to the small GTPase superfamily. Rab family.</text>
</comment>
<keyword evidence="4" id="KW-0547">Nucleotide-binding</keyword>
<protein>
    <submittedName>
        <fullName evidence="10">Rab1a</fullName>
    </submittedName>
</protein>
<dbReference type="SUPFAM" id="SSF52540">
    <property type="entry name" value="P-loop containing nucleoside triphosphate hydrolases"/>
    <property type="match status" value="1"/>
</dbReference>
<dbReference type="InterPro" id="IPR027417">
    <property type="entry name" value="P-loop_NTPase"/>
</dbReference>
<sequence length="209" mass="22896">MAGNEYLFKLLVIGDSGVGKSALLLRFCDRLFNPAYITTIGVDFKVKSVSLNEDIVKLQIWDTAGQEKFRTITSTYYRGSHGIMVVYDITSRESFENVRTWIKEIANNANSTVVKYLVGAKKDLRGAEADEATCVSTEEGQKLADELGVAFLETSSKNGDNVEAAFEDLARRIIEVQGTLPKGDGRSATGKNTVSLDAKDESKESKSCC</sequence>
<dbReference type="SMART" id="SM00175">
    <property type="entry name" value="RAB"/>
    <property type="match status" value="1"/>
</dbReference>
<dbReference type="PANTHER" id="PTHR47977">
    <property type="entry name" value="RAS-RELATED PROTEIN RAB"/>
    <property type="match status" value="1"/>
</dbReference>
<dbReference type="GO" id="GO:0005525">
    <property type="term" value="F:GTP binding"/>
    <property type="evidence" value="ECO:0007669"/>
    <property type="project" value="UniProtKB-KW"/>
</dbReference>
<dbReference type="InterPro" id="IPR001806">
    <property type="entry name" value="Small_GTPase"/>
</dbReference>
<dbReference type="GO" id="GO:0003924">
    <property type="term" value="F:GTPase activity"/>
    <property type="evidence" value="ECO:0007669"/>
    <property type="project" value="InterPro"/>
</dbReference>
<accession>A0A4Z1STG2</accession>
<evidence type="ECO:0000256" key="5">
    <source>
        <dbReference type="ARBA" id="ARBA00022927"/>
    </source>
</evidence>
<dbReference type="OrthoDB" id="9989112at2759"/>
<dbReference type="EMBL" id="VDLU01000004">
    <property type="protein sequence ID" value="TNJ26928.1"/>
    <property type="molecule type" value="Genomic_DNA"/>
</dbReference>
<proteinExistence type="inferred from homology"/>
<dbReference type="PROSITE" id="PS51421">
    <property type="entry name" value="RAS"/>
    <property type="match status" value="1"/>
</dbReference>
<keyword evidence="2" id="KW-0813">Transport</keyword>
<feature type="region of interest" description="Disordered" evidence="9">
    <location>
        <begin position="180"/>
        <end position="209"/>
    </location>
</feature>
<gene>
    <name evidence="10" type="ORF">GMRT_12134</name>
</gene>
<feature type="compositionally biased region" description="Basic and acidic residues" evidence="9">
    <location>
        <begin position="197"/>
        <end position="209"/>
    </location>
</feature>
<dbReference type="PRINTS" id="PR00449">
    <property type="entry name" value="RASTRNSFRMNG"/>
</dbReference>
<evidence type="ECO:0000256" key="6">
    <source>
        <dbReference type="ARBA" id="ARBA00023134"/>
    </source>
</evidence>
<keyword evidence="11" id="KW-1185">Reference proteome</keyword>
<dbReference type="InterPro" id="IPR005225">
    <property type="entry name" value="Small_GTP-bd"/>
</dbReference>
<evidence type="ECO:0000256" key="8">
    <source>
        <dbReference type="ARBA" id="ARBA00023289"/>
    </source>
</evidence>
<keyword evidence="8" id="KW-0636">Prenylation</keyword>
<name>A0A4Z1STG2_GIAMU</name>
<dbReference type="NCBIfam" id="TIGR00231">
    <property type="entry name" value="small_GTP"/>
    <property type="match status" value="1"/>
</dbReference>
<evidence type="ECO:0000256" key="1">
    <source>
        <dbReference type="ARBA" id="ARBA00006270"/>
    </source>
</evidence>
<evidence type="ECO:0000256" key="3">
    <source>
        <dbReference type="ARBA" id="ARBA00022481"/>
    </source>
</evidence>
<keyword evidence="7" id="KW-0449">Lipoprotein</keyword>
<evidence type="ECO:0000256" key="9">
    <source>
        <dbReference type="SAM" id="MobiDB-lite"/>
    </source>
</evidence>
<dbReference type="AlphaFoldDB" id="A0A4Z1STG2"/>
<dbReference type="FunFam" id="3.40.50.300:FF:001312">
    <property type="entry name" value="Ras-related protein Rab-18"/>
    <property type="match status" value="1"/>
</dbReference>
<keyword evidence="3" id="KW-0488">Methylation</keyword>
<dbReference type="SMART" id="SM00174">
    <property type="entry name" value="RHO"/>
    <property type="match status" value="1"/>
</dbReference>
<evidence type="ECO:0000256" key="2">
    <source>
        <dbReference type="ARBA" id="ARBA00022448"/>
    </source>
</evidence>
<organism evidence="10 11">
    <name type="scientific">Giardia muris</name>
    <dbReference type="NCBI Taxonomy" id="5742"/>
    <lineage>
        <taxon>Eukaryota</taxon>
        <taxon>Metamonada</taxon>
        <taxon>Diplomonadida</taxon>
        <taxon>Hexamitidae</taxon>
        <taxon>Giardiinae</taxon>
        <taxon>Giardia</taxon>
    </lineage>
</organism>
<dbReference type="Gene3D" id="3.40.50.300">
    <property type="entry name" value="P-loop containing nucleotide triphosphate hydrolases"/>
    <property type="match status" value="1"/>
</dbReference>